<dbReference type="CDD" id="cd00077">
    <property type="entry name" value="HDc"/>
    <property type="match status" value="1"/>
</dbReference>
<evidence type="ECO:0000313" key="2">
    <source>
        <dbReference type="EMBL" id="MFC4834587.1"/>
    </source>
</evidence>
<evidence type="ECO:0000313" key="3">
    <source>
        <dbReference type="Proteomes" id="UP001595909"/>
    </source>
</evidence>
<organism evidence="2 3">
    <name type="scientific">Actinomycetospora chibensis</name>
    <dbReference type="NCBI Taxonomy" id="663606"/>
    <lineage>
        <taxon>Bacteria</taxon>
        <taxon>Bacillati</taxon>
        <taxon>Actinomycetota</taxon>
        <taxon>Actinomycetes</taxon>
        <taxon>Pseudonocardiales</taxon>
        <taxon>Pseudonocardiaceae</taxon>
        <taxon>Actinomycetospora</taxon>
    </lineage>
</organism>
<dbReference type="SUPFAM" id="SSF109604">
    <property type="entry name" value="HD-domain/PDEase-like"/>
    <property type="match status" value="1"/>
</dbReference>
<feature type="domain" description="HD" evidence="1">
    <location>
        <begin position="22"/>
        <end position="99"/>
    </location>
</feature>
<proteinExistence type="predicted"/>
<accession>A0ABV9RN99</accession>
<protein>
    <submittedName>
        <fullName evidence="2">HD domain-containing protein</fullName>
    </submittedName>
</protein>
<keyword evidence="3" id="KW-1185">Reference proteome</keyword>
<gene>
    <name evidence="2" type="ORF">ACFPEL_19400</name>
</gene>
<dbReference type="EMBL" id="JBHSIM010000040">
    <property type="protein sequence ID" value="MFC4834587.1"/>
    <property type="molecule type" value="Genomic_DNA"/>
</dbReference>
<evidence type="ECO:0000259" key="1">
    <source>
        <dbReference type="Pfam" id="PF01966"/>
    </source>
</evidence>
<comment type="caution">
    <text evidence="2">The sequence shown here is derived from an EMBL/GenBank/DDBJ whole genome shotgun (WGS) entry which is preliminary data.</text>
</comment>
<dbReference type="Pfam" id="PF01966">
    <property type="entry name" value="HD"/>
    <property type="match status" value="1"/>
</dbReference>
<dbReference type="Gene3D" id="1.10.3210.10">
    <property type="entry name" value="Hypothetical protein af1432"/>
    <property type="match status" value="1"/>
</dbReference>
<sequence>MPTFADARALAELALAEHLPNRWRHVQSVAREARRIVDIDGVDRDSLIQSAVLHDIGYSPVVARVGFHPLDGARFLGARGYGSEVVGLVAHHSAATIEAELRAVDGLAAFEDEQSPTRDALWYCDAVTGPTGERLSPDERWAEIRRRYGPDHVVTRFLDLAEPSLRAAVDRTVSRMRAAGIAQSM</sequence>
<reference evidence="3" key="1">
    <citation type="journal article" date="2019" name="Int. J. Syst. Evol. Microbiol.">
        <title>The Global Catalogue of Microorganisms (GCM) 10K type strain sequencing project: providing services to taxonomists for standard genome sequencing and annotation.</title>
        <authorList>
            <consortium name="The Broad Institute Genomics Platform"/>
            <consortium name="The Broad Institute Genome Sequencing Center for Infectious Disease"/>
            <person name="Wu L."/>
            <person name="Ma J."/>
        </authorList>
    </citation>
    <scope>NUCLEOTIDE SEQUENCE [LARGE SCALE GENOMIC DNA]</scope>
    <source>
        <strain evidence="3">CCUG 50347</strain>
    </source>
</reference>
<dbReference type="RefSeq" id="WP_274187779.1">
    <property type="nucleotide sequence ID" value="NZ_BAABHN010000040.1"/>
</dbReference>
<dbReference type="InterPro" id="IPR006674">
    <property type="entry name" value="HD_domain"/>
</dbReference>
<name>A0ABV9RN99_9PSEU</name>
<dbReference type="InterPro" id="IPR003607">
    <property type="entry name" value="HD/PDEase_dom"/>
</dbReference>
<dbReference type="Proteomes" id="UP001595909">
    <property type="component" value="Unassembled WGS sequence"/>
</dbReference>